<dbReference type="InterPro" id="IPR008869">
    <property type="entry name" value="MlaC/ttg2D"/>
</dbReference>
<accession>L0R976</accession>
<proteinExistence type="predicted"/>
<keyword evidence="1" id="KW-0732">Signal</keyword>
<dbReference type="Gene3D" id="3.10.450.710">
    <property type="entry name" value="Tgt2/MlaC"/>
    <property type="match status" value="1"/>
</dbReference>
<evidence type="ECO:0000313" key="3">
    <source>
        <dbReference type="Proteomes" id="UP000010808"/>
    </source>
</evidence>
<evidence type="ECO:0000313" key="2">
    <source>
        <dbReference type="EMBL" id="CCO22772.1"/>
    </source>
</evidence>
<dbReference type="Proteomes" id="UP000010808">
    <property type="component" value="Chromosome"/>
</dbReference>
<dbReference type="PANTHER" id="PTHR36573">
    <property type="entry name" value="INTERMEMBRANE PHOSPHOLIPID TRANSPORT SYSTEM BINDING PROTEIN MLAC"/>
    <property type="match status" value="1"/>
</dbReference>
<protein>
    <submittedName>
        <fullName evidence="2">Toluene tolerance family protein</fullName>
    </submittedName>
</protein>
<dbReference type="HOGENOM" id="CLU_094502_2_0_7"/>
<reference evidence="2 3" key="1">
    <citation type="submission" date="2012-10" db="EMBL/GenBank/DDBJ databases">
        <authorList>
            <person name="Genoscope - CEA"/>
        </authorList>
    </citation>
    <scope>NUCLEOTIDE SEQUENCE [LARGE SCALE GENOMIC DNA]</scope>
    <source>
        <strain evidence="3">AM13 / DSM 14728</strain>
    </source>
</reference>
<dbReference type="InterPro" id="IPR042245">
    <property type="entry name" value="Tgt2/MlaC_sf"/>
</dbReference>
<sequence>MKRIAAASLFIILLTLTAGAGFSFAENSPMVRLRGGIQGVIDIINDPQYKGHPEKQEEMTLKIRETIKDFFNFEELSKRAIGRPWLQFTPEEKKQFVELFTTILEKSYLGRIEEYSGEKVAFDKETIIKGKYAQVDTRLLTGKEDIPVFYRMKLVDGVWDVYDVKIEGISLVRNYKTQFSGILDTTSEKSLSASKKELFARLKQKCQELNNNNHANADSGKSSK</sequence>
<keyword evidence="3" id="KW-1185">Reference proteome</keyword>
<dbReference type="EMBL" id="FO203522">
    <property type="protein sequence ID" value="CCO22772.1"/>
    <property type="molecule type" value="Genomic_DNA"/>
</dbReference>
<evidence type="ECO:0000256" key="1">
    <source>
        <dbReference type="SAM" id="SignalP"/>
    </source>
</evidence>
<dbReference type="Pfam" id="PF05494">
    <property type="entry name" value="MlaC"/>
    <property type="match status" value="1"/>
</dbReference>
<dbReference type="KEGG" id="dhy:DESAM_20485"/>
<dbReference type="STRING" id="1121451.DESAM_20485"/>
<dbReference type="OrthoDB" id="9798905at2"/>
<dbReference type="PANTHER" id="PTHR36573:SF1">
    <property type="entry name" value="INTERMEMBRANE PHOSPHOLIPID TRANSPORT SYSTEM BINDING PROTEIN MLAC"/>
    <property type="match status" value="1"/>
</dbReference>
<dbReference type="AlphaFoldDB" id="L0R976"/>
<dbReference type="PIRSF" id="PIRSF004649">
    <property type="entry name" value="MlaC"/>
    <property type="match status" value="1"/>
</dbReference>
<name>L0R976_9BACT</name>
<gene>
    <name evidence="2" type="ORF">DESAM_20485</name>
</gene>
<dbReference type="eggNOG" id="COG2854">
    <property type="taxonomic scope" value="Bacteria"/>
</dbReference>
<feature type="signal peptide" evidence="1">
    <location>
        <begin position="1"/>
        <end position="20"/>
    </location>
</feature>
<dbReference type="PATRIC" id="fig|1121451.3.peg.747"/>
<feature type="chain" id="PRO_5003947164" evidence="1">
    <location>
        <begin position="21"/>
        <end position="224"/>
    </location>
</feature>
<dbReference type="RefSeq" id="WP_015335380.1">
    <property type="nucleotide sequence ID" value="NC_020055.1"/>
</dbReference>
<organism evidence="2 3">
    <name type="scientific">Maridesulfovibrio hydrothermalis AM13 = DSM 14728</name>
    <dbReference type="NCBI Taxonomy" id="1121451"/>
    <lineage>
        <taxon>Bacteria</taxon>
        <taxon>Pseudomonadati</taxon>
        <taxon>Thermodesulfobacteriota</taxon>
        <taxon>Desulfovibrionia</taxon>
        <taxon>Desulfovibrionales</taxon>
        <taxon>Desulfovibrionaceae</taxon>
        <taxon>Maridesulfovibrio</taxon>
    </lineage>
</organism>